<comment type="subcellular location">
    <subcellularLocation>
        <location evidence="1">Mitochondrion intermembrane space</location>
    </subcellularLocation>
</comment>
<feature type="region of interest" description="Disordered" evidence="7">
    <location>
        <begin position="1"/>
        <end position="25"/>
    </location>
</feature>
<dbReference type="PANTHER" id="PTHR15590">
    <property type="entry name" value="CX9C MOTIF-CONTAINING PROTEIN 4"/>
    <property type="match status" value="1"/>
</dbReference>
<dbReference type="Pfam" id="PF08991">
    <property type="entry name" value="CMC4"/>
    <property type="match status" value="1"/>
</dbReference>
<evidence type="ECO:0000256" key="7">
    <source>
        <dbReference type="SAM" id="MobiDB-lite"/>
    </source>
</evidence>
<evidence type="ECO:0000256" key="5">
    <source>
        <dbReference type="ARBA" id="ARBA00023157"/>
    </source>
</evidence>
<dbReference type="Gene3D" id="1.10.287.1130">
    <property type="entry name" value="CytochromE C oxidase copper chaperone"/>
    <property type="match status" value="1"/>
</dbReference>
<name>A0A9N8Z886_9GLOM</name>
<evidence type="ECO:0000256" key="2">
    <source>
        <dbReference type="ARBA" id="ARBA00009858"/>
    </source>
</evidence>
<feature type="disulfide bond" evidence="6">
    <location>
        <begin position="59"/>
        <end position="72"/>
    </location>
</feature>
<keyword evidence="4" id="KW-0496">Mitochondrion</keyword>
<proteinExistence type="inferred from homology"/>
<evidence type="ECO:0000313" key="9">
    <source>
        <dbReference type="Proteomes" id="UP000789570"/>
    </source>
</evidence>
<feature type="disulfide bond" evidence="6">
    <location>
        <begin position="27"/>
        <end position="58"/>
    </location>
</feature>
<dbReference type="EMBL" id="CAJVPQ010000425">
    <property type="protein sequence ID" value="CAG8480385.1"/>
    <property type="molecule type" value="Genomic_DNA"/>
</dbReference>
<evidence type="ECO:0000256" key="3">
    <source>
        <dbReference type="ARBA" id="ARBA00019406"/>
    </source>
</evidence>
<comment type="caution">
    <text evidence="8">The sequence shown here is derived from an EMBL/GenBank/DDBJ whole genome shotgun (WGS) entry which is preliminary data.</text>
</comment>
<reference evidence="8" key="1">
    <citation type="submission" date="2021-06" db="EMBL/GenBank/DDBJ databases">
        <authorList>
            <person name="Kallberg Y."/>
            <person name="Tangrot J."/>
            <person name="Rosling A."/>
        </authorList>
    </citation>
    <scope>NUCLEOTIDE SEQUENCE</scope>
    <source>
        <strain evidence="8">UK204</strain>
    </source>
</reference>
<feature type="compositionally biased region" description="Basic and acidic residues" evidence="7">
    <location>
        <begin position="14"/>
        <end position="24"/>
    </location>
</feature>
<sequence>MYQGTPTQSQPPTREPKLPPKDDSQPCLREACQIQTCLQENDFQEARCQNAIDKLLQCCEKLLKSGGKSPSCSSFLFRQHPFIADPRRHTLLLSTTLIPRVLIITKYSPPVLDPQSQTMAQPPIQKGNMSAPWFGQNSMLPSSFSPYQPSNGSSKSE</sequence>
<dbReference type="GO" id="GO:0005758">
    <property type="term" value="C:mitochondrial intermembrane space"/>
    <property type="evidence" value="ECO:0007669"/>
    <property type="project" value="UniProtKB-SubCell"/>
</dbReference>
<dbReference type="InterPro" id="IPR027179">
    <property type="entry name" value="CMC4"/>
</dbReference>
<dbReference type="PANTHER" id="PTHR15590:SF0">
    <property type="entry name" value="CX9C MOTIF-CONTAINING PROTEIN 4"/>
    <property type="match status" value="1"/>
</dbReference>
<feature type="disulfide bond" evidence="6">
    <location>
        <begin position="37"/>
        <end position="48"/>
    </location>
</feature>
<feature type="compositionally biased region" description="Polar residues" evidence="7">
    <location>
        <begin position="1"/>
        <end position="12"/>
    </location>
</feature>
<evidence type="ECO:0000256" key="6">
    <source>
        <dbReference type="PIRSR" id="PIRSR627179-50"/>
    </source>
</evidence>
<dbReference type="AlphaFoldDB" id="A0A9N8Z886"/>
<evidence type="ECO:0000256" key="1">
    <source>
        <dbReference type="ARBA" id="ARBA00004569"/>
    </source>
</evidence>
<protein>
    <recommendedName>
        <fullName evidence="3">Cx9C motif-containing protein 4, mitochondrial</fullName>
    </recommendedName>
</protein>
<accession>A0A9N8Z886</accession>
<comment type="similarity">
    <text evidence="2">Belongs to the CMC4 family.</text>
</comment>
<organism evidence="8 9">
    <name type="scientific">Funneliformis caledonium</name>
    <dbReference type="NCBI Taxonomy" id="1117310"/>
    <lineage>
        <taxon>Eukaryota</taxon>
        <taxon>Fungi</taxon>
        <taxon>Fungi incertae sedis</taxon>
        <taxon>Mucoromycota</taxon>
        <taxon>Glomeromycotina</taxon>
        <taxon>Glomeromycetes</taxon>
        <taxon>Glomerales</taxon>
        <taxon>Glomeraceae</taxon>
        <taxon>Funneliformis</taxon>
    </lineage>
</organism>
<gene>
    <name evidence="8" type="ORF">FCALED_LOCUS2678</name>
</gene>
<dbReference type="InterPro" id="IPR009069">
    <property type="entry name" value="Cys_alpha_HP_mot_SF"/>
</dbReference>
<dbReference type="Proteomes" id="UP000789570">
    <property type="component" value="Unassembled WGS sequence"/>
</dbReference>
<evidence type="ECO:0000256" key="4">
    <source>
        <dbReference type="ARBA" id="ARBA00023128"/>
    </source>
</evidence>
<feature type="compositionally biased region" description="Polar residues" evidence="7">
    <location>
        <begin position="135"/>
        <end position="157"/>
    </location>
</feature>
<keyword evidence="9" id="KW-1185">Reference proteome</keyword>
<keyword evidence="5 6" id="KW-1015">Disulfide bond</keyword>
<feature type="region of interest" description="Disordered" evidence="7">
    <location>
        <begin position="114"/>
        <end position="157"/>
    </location>
</feature>
<dbReference type="SUPFAM" id="SSF47072">
    <property type="entry name" value="Cysteine alpha-hairpin motif"/>
    <property type="match status" value="1"/>
</dbReference>
<dbReference type="PROSITE" id="PS51808">
    <property type="entry name" value="CHCH"/>
    <property type="match status" value="1"/>
</dbReference>
<evidence type="ECO:0000313" key="8">
    <source>
        <dbReference type="EMBL" id="CAG8480385.1"/>
    </source>
</evidence>
<dbReference type="OrthoDB" id="13601at2759"/>